<evidence type="ECO:0000256" key="7">
    <source>
        <dbReference type="ARBA" id="ARBA00023176"/>
    </source>
</evidence>
<keyword evidence="11" id="KW-1185">Reference proteome</keyword>
<dbReference type="InterPro" id="IPR014712">
    <property type="entry name" value="ANTH_dom_sf"/>
</dbReference>
<dbReference type="AlphaFoldDB" id="B9S7D9"/>
<evidence type="ECO:0000256" key="3">
    <source>
        <dbReference type="ARBA" id="ARBA00004600"/>
    </source>
</evidence>
<dbReference type="Proteomes" id="UP000008311">
    <property type="component" value="Unassembled WGS sequence"/>
</dbReference>
<dbReference type="OrthoDB" id="682511at2759"/>
<name>B9S7D9_RICCO</name>
<dbReference type="GO" id="GO:0005905">
    <property type="term" value="C:clathrin-coated pit"/>
    <property type="evidence" value="ECO:0000318"/>
    <property type="project" value="GO_Central"/>
</dbReference>
<dbReference type="InterPro" id="IPR048050">
    <property type="entry name" value="ANTH_N_plant"/>
</dbReference>
<keyword evidence="5" id="KW-0333">Golgi apparatus</keyword>
<dbReference type="Gene3D" id="1.25.40.90">
    <property type="match status" value="1"/>
</dbReference>
<keyword evidence="4" id="KW-0254">Endocytosis</keyword>
<dbReference type="EC" id="1.3.1.74" evidence="10"/>
<accession>B9S7D9</accession>
<dbReference type="Gene3D" id="1.20.58.150">
    <property type="entry name" value="ANTH domain"/>
    <property type="match status" value="1"/>
</dbReference>
<dbReference type="GO" id="GO:0000149">
    <property type="term" value="F:SNARE binding"/>
    <property type="evidence" value="ECO:0000318"/>
    <property type="project" value="GO_Central"/>
</dbReference>
<evidence type="ECO:0000313" key="11">
    <source>
        <dbReference type="Proteomes" id="UP000008311"/>
    </source>
</evidence>
<keyword evidence="10" id="KW-0560">Oxidoreductase</keyword>
<dbReference type="Pfam" id="PF07651">
    <property type="entry name" value="ANTH"/>
    <property type="match status" value="1"/>
</dbReference>
<dbReference type="GO" id="GO:0072583">
    <property type="term" value="P:clathrin-dependent endocytosis"/>
    <property type="evidence" value="ECO:0000318"/>
    <property type="project" value="GO_Central"/>
</dbReference>
<evidence type="ECO:0000256" key="6">
    <source>
        <dbReference type="ARBA" id="ARBA00023136"/>
    </source>
</evidence>
<dbReference type="PANTHER" id="PTHR22951">
    <property type="entry name" value="CLATHRIN ASSEMBLY PROTEIN"/>
    <property type="match status" value="1"/>
</dbReference>
<feature type="domain" description="ENTH" evidence="9">
    <location>
        <begin position="25"/>
        <end position="156"/>
    </location>
</feature>
<dbReference type="InParanoid" id="B9S7D9"/>
<dbReference type="InterPro" id="IPR011417">
    <property type="entry name" value="ANTH_dom"/>
</dbReference>
<dbReference type="FunFam" id="1.20.58.150:FF:000007">
    <property type="entry name" value="Putative clathrin assembly protein"/>
    <property type="match status" value="1"/>
</dbReference>
<dbReference type="InterPro" id="IPR013809">
    <property type="entry name" value="ENTH"/>
</dbReference>
<dbReference type="PROSITE" id="PS50942">
    <property type="entry name" value="ENTH"/>
    <property type="match status" value="1"/>
</dbReference>
<evidence type="ECO:0000256" key="1">
    <source>
        <dbReference type="ARBA" id="ARBA00004132"/>
    </source>
</evidence>
<keyword evidence="6" id="KW-0472">Membrane</keyword>
<keyword evidence="7" id="KW-0168">Coated pit</keyword>
<dbReference type="SUPFAM" id="SSF48464">
    <property type="entry name" value="ENTH/VHS domain"/>
    <property type="match status" value="1"/>
</dbReference>
<dbReference type="GO" id="GO:0032440">
    <property type="term" value="F:2-alkenal reductase [NAD(P)H] activity"/>
    <property type="evidence" value="ECO:0007669"/>
    <property type="project" value="UniProtKB-EC"/>
</dbReference>
<dbReference type="eggNOG" id="KOG0251">
    <property type="taxonomic scope" value="Eukaryota"/>
</dbReference>
<dbReference type="GO" id="GO:0030136">
    <property type="term" value="C:clathrin-coated vesicle"/>
    <property type="evidence" value="ECO:0000318"/>
    <property type="project" value="GO_Central"/>
</dbReference>
<dbReference type="STRING" id="3988.B9S7D9"/>
<dbReference type="FunFam" id="1.25.40.90:FF:000027">
    <property type="entry name" value="Putative clathrin assembly protein"/>
    <property type="match status" value="1"/>
</dbReference>
<evidence type="ECO:0000259" key="9">
    <source>
        <dbReference type="PROSITE" id="PS50942"/>
    </source>
</evidence>
<dbReference type="SMART" id="SM00273">
    <property type="entry name" value="ENTH"/>
    <property type="match status" value="1"/>
</dbReference>
<sequence length="379" mass="43824">MYLWKRAAGVLKDQKSILVATLSRRTSYRNPDLEAAIIKATNHNESYVDYKNAQRVFAWIRTSPVSLKPLIWALTARIEKTQSWVVALKGLMLLHGVFCCKTQAVSRIGRLPFDLSNFTDGHSKPSKSWGFNAFIRAYYAYLDQRSLFLYEQRRERMEDNSVVQELIKLETWQSLLDMLLQIKPLANNMRECLILEAMDCVIIEIFDVYSRICNGIARILMGIYSAGKLEATLSLKVLQKAMNQGEDLALYFEFCRDFGVFNAMEVPKVTKIPDEDIKDLERIINGVYEKKNIDENDNNNNKNNNKIVAIDEKKEAIQKLKTIITDKWEVFDEELKVVNIRNEGKENPLQSPSNYLPLIPIDEPVNCKQQEIPDFISFY</sequence>
<evidence type="ECO:0000313" key="10">
    <source>
        <dbReference type="EMBL" id="EEF40544.1"/>
    </source>
</evidence>
<proteinExistence type="predicted"/>
<comment type="subcellular location">
    <subcellularLocation>
        <location evidence="1">Cytoplasmic vesicle</location>
        <location evidence="1">Clathrin-coated vesicle</location>
    </subcellularLocation>
    <subcellularLocation>
        <location evidence="2">Golgi apparatus</location>
    </subcellularLocation>
    <subcellularLocation>
        <location evidence="3">Membrane</location>
        <location evidence="3">Clathrin-coated pit</location>
    </subcellularLocation>
</comment>
<dbReference type="InterPro" id="IPR045192">
    <property type="entry name" value="AP180-like"/>
</dbReference>
<dbReference type="EMBL" id="EQ973884">
    <property type="protein sequence ID" value="EEF40544.1"/>
    <property type="molecule type" value="Genomic_DNA"/>
</dbReference>
<organism evidence="10 11">
    <name type="scientific">Ricinus communis</name>
    <name type="common">Castor bean</name>
    <dbReference type="NCBI Taxonomy" id="3988"/>
    <lineage>
        <taxon>Eukaryota</taxon>
        <taxon>Viridiplantae</taxon>
        <taxon>Streptophyta</taxon>
        <taxon>Embryophyta</taxon>
        <taxon>Tracheophyta</taxon>
        <taxon>Spermatophyta</taxon>
        <taxon>Magnoliopsida</taxon>
        <taxon>eudicotyledons</taxon>
        <taxon>Gunneridae</taxon>
        <taxon>Pentapetalae</taxon>
        <taxon>rosids</taxon>
        <taxon>fabids</taxon>
        <taxon>Malpighiales</taxon>
        <taxon>Euphorbiaceae</taxon>
        <taxon>Acalyphoideae</taxon>
        <taxon>Acalypheae</taxon>
        <taxon>Ricinus</taxon>
    </lineage>
</organism>
<evidence type="ECO:0000256" key="8">
    <source>
        <dbReference type="ARBA" id="ARBA00023329"/>
    </source>
</evidence>
<dbReference type="GO" id="GO:0005794">
    <property type="term" value="C:Golgi apparatus"/>
    <property type="evidence" value="ECO:0007669"/>
    <property type="project" value="UniProtKB-SubCell"/>
</dbReference>
<dbReference type="GO" id="GO:0048268">
    <property type="term" value="P:clathrin coat assembly"/>
    <property type="evidence" value="ECO:0007669"/>
    <property type="project" value="InterPro"/>
</dbReference>
<evidence type="ECO:0000256" key="4">
    <source>
        <dbReference type="ARBA" id="ARBA00022583"/>
    </source>
</evidence>
<dbReference type="GO" id="GO:0005545">
    <property type="term" value="F:1-phosphatidylinositol binding"/>
    <property type="evidence" value="ECO:0000318"/>
    <property type="project" value="GO_Central"/>
</dbReference>
<dbReference type="FunCoup" id="B9S7D9">
    <property type="interactions" value="46"/>
</dbReference>
<dbReference type="GO" id="GO:0032050">
    <property type="term" value="F:clathrin heavy chain binding"/>
    <property type="evidence" value="ECO:0000318"/>
    <property type="project" value="GO_Central"/>
</dbReference>
<reference evidence="11" key="1">
    <citation type="journal article" date="2010" name="Nat. Biotechnol.">
        <title>Draft genome sequence of the oilseed species Ricinus communis.</title>
        <authorList>
            <person name="Chan A.P."/>
            <person name="Crabtree J."/>
            <person name="Zhao Q."/>
            <person name="Lorenzi H."/>
            <person name="Orvis J."/>
            <person name="Puiu D."/>
            <person name="Melake-Berhan A."/>
            <person name="Jones K.M."/>
            <person name="Redman J."/>
            <person name="Chen G."/>
            <person name="Cahoon E.B."/>
            <person name="Gedil M."/>
            <person name="Stanke M."/>
            <person name="Haas B.J."/>
            <person name="Wortman J.R."/>
            <person name="Fraser-Liggett C.M."/>
            <person name="Ravel J."/>
            <person name="Rabinowicz P.D."/>
        </authorList>
    </citation>
    <scope>NUCLEOTIDE SEQUENCE [LARGE SCALE GENOMIC DNA]</scope>
    <source>
        <strain evidence="11">cv. Hale</strain>
    </source>
</reference>
<dbReference type="SUPFAM" id="SSF89009">
    <property type="entry name" value="GAT-like domain"/>
    <property type="match status" value="1"/>
</dbReference>
<protein>
    <submittedName>
        <fullName evidence="10">Clathrin assembly protein, putative</fullName>
        <ecNumber evidence="10">1.3.1.74</ecNumber>
    </submittedName>
</protein>
<keyword evidence="8" id="KW-0968">Cytoplasmic vesicle</keyword>
<dbReference type="KEGG" id="rcu:8268149"/>
<dbReference type="CDD" id="cd16987">
    <property type="entry name" value="ANTH_N_AP180_plant"/>
    <property type="match status" value="1"/>
</dbReference>
<dbReference type="GO" id="GO:0006900">
    <property type="term" value="P:vesicle budding from membrane"/>
    <property type="evidence" value="ECO:0000318"/>
    <property type="project" value="GO_Central"/>
</dbReference>
<evidence type="ECO:0000256" key="2">
    <source>
        <dbReference type="ARBA" id="ARBA00004555"/>
    </source>
</evidence>
<dbReference type="InterPro" id="IPR008942">
    <property type="entry name" value="ENTH_VHS"/>
</dbReference>
<evidence type="ECO:0000256" key="5">
    <source>
        <dbReference type="ARBA" id="ARBA00023034"/>
    </source>
</evidence>
<gene>
    <name evidence="10" type="ORF">RCOM_0777940</name>
</gene>
<dbReference type="PANTHER" id="PTHR22951:SF19">
    <property type="entry name" value="OS08G0467300 PROTEIN"/>
    <property type="match status" value="1"/>
</dbReference>
<dbReference type="GO" id="GO:0005546">
    <property type="term" value="F:phosphatidylinositol-4,5-bisphosphate binding"/>
    <property type="evidence" value="ECO:0000318"/>
    <property type="project" value="GO_Central"/>
</dbReference>